<dbReference type="OrthoDB" id="10257739at2759"/>
<dbReference type="FunFam" id="1.10.10.1340:FF:000002">
    <property type="entry name" value="Mediator of RNA polymerase II transcription subunit 31"/>
    <property type="match status" value="1"/>
</dbReference>
<sequence length="127" mass="14098">MAAPKTNGVAGASKEGETFNGATRFEIELEFVQALSSPLYLHHLATQQYFAFPEFIAYLKYLLYFTQPEYLVYLTYPGPTLKNLELLQHEDFRRDLLNPGLIERMVNEGIAAAYEGGQAAADGASAT</sequence>
<dbReference type="Proteomes" id="UP000192596">
    <property type="component" value="Unassembled WGS sequence"/>
</dbReference>
<gene>
    <name evidence="11" type="ORF">B0A48_11465</name>
</gene>
<keyword evidence="7 10" id="KW-0804">Transcription</keyword>
<evidence type="ECO:0000256" key="1">
    <source>
        <dbReference type="ARBA" id="ARBA00004123"/>
    </source>
</evidence>
<evidence type="ECO:0000256" key="8">
    <source>
        <dbReference type="ARBA" id="ARBA00023242"/>
    </source>
</evidence>
<comment type="subunit">
    <text evidence="3 10">Component of the Mediator complex.</text>
</comment>
<protein>
    <recommendedName>
        <fullName evidence="4 10">Mediator of RNA polymerase II transcription subunit 31</fullName>
    </recommendedName>
</protein>
<dbReference type="GO" id="GO:0006355">
    <property type="term" value="P:regulation of DNA-templated transcription"/>
    <property type="evidence" value="ECO:0007669"/>
    <property type="project" value="InterPro"/>
</dbReference>
<evidence type="ECO:0000256" key="9">
    <source>
        <dbReference type="ARBA" id="ARBA00025687"/>
    </source>
</evidence>
<dbReference type="EMBL" id="NAJO01000025">
    <property type="protein sequence ID" value="OQO03210.1"/>
    <property type="molecule type" value="Genomic_DNA"/>
</dbReference>
<dbReference type="InParanoid" id="A0A1V8SVX6"/>
<evidence type="ECO:0000256" key="6">
    <source>
        <dbReference type="ARBA" id="ARBA00023159"/>
    </source>
</evidence>
<dbReference type="GO" id="GO:0016592">
    <property type="term" value="C:mediator complex"/>
    <property type="evidence" value="ECO:0007669"/>
    <property type="project" value="InterPro"/>
</dbReference>
<evidence type="ECO:0000256" key="5">
    <source>
        <dbReference type="ARBA" id="ARBA00023015"/>
    </source>
</evidence>
<evidence type="ECO:0000313" key="12">
    <source>
        <dbReference type="Proteomes" id="UP000192596"/>
    </source>
</evidence>
<evidence type="ECO:0000256" key="7">
    <source>
        <dbReference type="ARBA" id="ARBA00023163"/>
    </source>
</evidence>
<comment type="subcellular location">
    <subcellularLocation>
        <location evidence="1 10">Nucleus</location>
    </subcellularLocation>
</comment>
<reference evidence="12" key="1">
    <citation type="submission" date="2017-03" db="EMBL/GenBank/DDBJ databases">
        <title>Genomes of endolithic fungi from Antarctica.</title>
        <authorList>
            <person name="Coleine C."/>
            <person name="Masonjones S."/>
            <person name="Stajich J.E."/>
        </authorList>
    </citation>
    <scope>NUCLEOTIDE SEQUENCE [LARGE SCALE GENOMIC DNA]</scope>
    <source>
        <strain evidence="12">CCFEE 5527</strain>
    </source>
</reference>
<evidence type="ECO:0000256" key="3">
    <source>
        <dbReference type="ARBA" id="ARBA00011837"/>
    </source>
</evidence>
<dbReference type="GO" id="GO:0003712">
    <property type="term" value="F:transcription coregulator activity"/>
    <property type="evidence" value="ECO:0007669"/>
    <property type="project" value="InterPro"/>
</dbReference>
<comment type="caution">
    <text evidence="11">The sequence shown here is derived from an EMBL/GenBank/DDBJ whole genome shotgun (WGS) entry which is preliminary data.</text>
</comment>
<keyword evidence="8 10" id="KW-0539">Nucleus</keyword>
<keyword evidence="6 10" id="KW-0010">Activator</keyword>
<dbReference type="Gene3D" id="1.10.10.1340">
    <property type="entry name" value="Mediator of RNA polymerase II, submodule Med31 (Soh1)"/>
    <property type="match status" value="1"/>
</dbReference>
<organism evidence="11 12">
    <name type="scientific">Cryoendolithus antarcticus</name>
    <dbReference type="NCBI Taxonomy" id="1507870"/>
    <lineage>
        <taxon>Eukaryota</taxon>
        <taxon>Fungi</taxon>
        <taxon>Dikarya</taxon>
        <taxon>Ascomycota</taxon>
        <taxon>Pezizomycotina</taxon>
        <taxon>Dothideomycetes</taxon>
        <taxon>Dothideomycetidae</taxon>
        <taxon>Cladosporiales</taxon>
        <taxon>Cladosporiaceae</taxon>
        <taxon>Cryoendolithus</taxon>
    </lineage>
</organism>
<dbReference type="InterPro" id="IPR008831">
    <property type="entry name" value="Mediator_Med31"/>
</dbReference>
<comment type="function">
    <text evidence="9 10">Component of the Mediator complex, a coactivator involved in the regulated transcription of nearly all RNA polymerase II-dependent genes. Mediator functions as a bridge to convey information from gene-specific regulatory proteins to the basal RNA polymerase II transcription machinery. Mediator is recruited to promoters by direct interactions with regulatory proteins and serves as a scaffold for the assembly of a functional preinitiation complex with RNA polymerase II and the general transcription factors.</text>
</comment>
<comment type="similarity">
    <text evidence="2 10">Belongs to the Mediator complex subunit 31 family.</text>
</comment>
<proteinExistence type="inferred from homology"/>
<evidence type="ECO:0000256" key="4">
    <source>
        <dbReference type="ARBA" id="ARBA00019660"/>
    </source>
</evidence>
<keyword evidence="5 10" id="KW-0805">Transcription regulation</keyword>
<keyword evidence="12" id="KW-1185">Reference proteome</keyword>
<dbReference type="AlphaFoldDB" id="A0A1V8SVX6"/>
<name>A0A1V8SVX6_9PEZI</name>
<evidence type="ECO:0000256" key="10">
    <source>
        <dbReference type="RuleBase" id="RU364129"/>
    </source>
</evidence>
<dbReference type="STRING" id="1507870.A0A1V8SVX6"/>
<dbReference type="InterPro" id="IPR038089">
    <property type="entry name" value="Med31_sf"/>
</dbReference>
<evidence type="ECO:0000256" key="2">
    <source>
        <dbReference type="ARBA" id="ARBA00006378"/>
    </source>
</evidence>
<dbReference type="PANTHER" id="PTHR13186">
    <property type="entry name" value="MEDIATOR OF RNA POLYMERASE II TRANSCRIPTION SUBUNIT 31"/>
    <property type="match status" value="1"/>
</dbReference>
<evidence type="ECO:0000313" key="11">
    <source>
        <dbReference type="EMBL" id="OQO03210.1"/>
    </source>
</evidence>
<accession>A0A1V8SVX6</accession>
<dbReference type="Pfam" id="PF05669">
    <property type="entry name" value="Med31"/>
    <property type="match status" value="1"/>
</dbReference>